<gene>
    <name evidence="1" type="ORF">U0070_017635</name>
</gene>
<dbReference type="Proteomes" id="UP001488838">
    <property type="component" value="Unassembled WGS sequence"/>
</dbReference>
<evidence type="ECO:0000313" key="1">
    <source>
        <dbReference type="EMBL" id="KAK7834449.1"/>
    </source>
</evidence>
<organism evidence="1 2">
    <name type="scientific">Myodes glareolus</name>
    <name type="common">Bank vole</name>
    <name type="synonym">Clethrionomys glareolus</name>
    <dbReference type="NCBI Taxonomy" id="447135"/>
    <lineage>
        <taxon>Eukaryota</taxon>
        <taxon>Metazoa</taxon>
        <taxon>Chordata</taxon>
        <taxon>Craniata</taxon>
        <taxon>Vertebrata</taxon>
        <taxon>Euteleostomi</taxon>
        <taxon>Mammalia</taxon>
        <taxon>Eutheria</taxon>
        <taxon>Euarchontoglires</taxon>
        <taxon>Glires</taxon>
        <taxon>Rodentia</taxon>
        <taxon>Myomorpha</taxon>
        <taxon>Muroidea</taxon>
        <taxon>Cricetidae</taxon>
        <taxon>Arvicolinae</taxon>
        <taxon>Myodes</taxon>
    </lineage>
</organism>
<proteinExistence type="predicted"/>
<dbReference type="AlphaFoldDB" id="A0AAW0K7I7"/>
<keyword evidence="2" id="KW-1185">Reference proteome</keyword>
<sequence length="93" mass="10847">MGHRLLVEAAEVTPTTQVDDEHKIPRFDKKHMTTEHKRRCLVLKKQCTKKNKERAAEDAELLIKRMKKNTFPFLLGLCFLSNLRRVLSFAIIA</sequence>
<protein>
    <submittedName>
        <fullName evidence="1">Uncharacterized protein</fullName>
    </submittedName>
</protein>
<accession>A0AAW0K7I7</accession>
<reference evidence="1 2" key="1">
    <citation type="journal article" date="2023" name="bioRxiv">
        <title>Conserved and derived expression patterns and positive selection on dental genes reveal complex evolutionary context of ever-growing rodent molars.</title>
        <authorList>
            <person name="Calamari Z.T."/>
            <person name="Song A."/>
            <person name="Cohen E."/>
            <person name="Akter M."/>
            <person name="Roy R.D."/>
            <person name="Hallikas O."/>
            <person name="Christensen M.M."/>
            <person name="Li P."/>
            <person name="Marangoni P."/>
            <person name="Jernvall J."/>
            <person name="Klein O.D."/>
        </authorList>
    </citation>
    <scope>NUCLEOTIDE SEQUENCE [LARGE SCALE GENOMIC DNA]</scope>
    <source>
        <strain evidence="1">V071</strain>
    </source>
</reference>
<evidence type="ECO:0000313" key="2">
    <source>
        <dbReference type="Proteomes" id="UP001488838"/>
    </source>
</evidence>
<name>A0AAW0K7I7_MYOGA</name>
<dbReference type="EMBL" id="JBBHLL010000004">
    <property type="protein sequence ID" value="KAK7834449.1"/>
    <property type="molecule type" value="Genomic_DNA"/>
</dbReference>
<comment type="caution">
    <text evidence="1">The sequence shown here is derived from an EMBL/GenBank/DDBJ whole genome shotgun (WGS) entry which is preliminary data.</text>
</comment>
<dbReference type="Gene3D" id="1.20.5.2650">
    <property type="match status" value="1"/>
</dbReference>